<dbReference type="AlphaFoldDB" id="W9Z8K3"/>
<proteinExistence type="predicted"/>
<dbReference type="EMBL" id="JH659472">
    <property type="protein sequence ID" value="EXK24578.1"/>
    <property type="molecule type" value="Genomic_DNA"/>
</dbReference>
<dbReference type="HOGENOM" id="CLU_2320468_0_0_1"/>
<reference evidence="1" key="2">
    <citation type="submission" date="2012-05" db="EMBL/GenBank/DDBJ databases">
        <title>Annotation of the Genome Sequence of Fusarium oxysporum f. sp. melonis 26406.</title>
        <authorList>
            <consortium name="The Broad Institute Genomics Platform"/>
            <person name="Ma L.-J."/>
            <person name="Corby-Kistler H."/>
            <person name="Broz K."/>
            <person name="Gale L.R."/>
            <person name="Jonkers W."/>
            <person name="O'Donnell K."/>
            <person name="Ploetz R."/>
            <person name="Steinberg C."/>
            <person name="Schwartz D.C."/>
            <person name="VanEtten H."/>
            <person name="Zhou S."/>
            <person name="Young S.K."/>
            <person name="Zeng Q."/>
            <person name="Gargeya S."/>
            <person name="Fitzgerald M."/>
            <person name="Abouelleil A."/>
            <person name="Alvarado L."/>
            <person name="Chapman S.B."/>
            <person name="Gainer-Dewar J."/>
            <person name="Goldberg J."/>
            <person name="Griggs A."/>
            <person name="Gujja S."/>
            <person name="Hansen M."/>
            <person name="Howarth C."/>
            <person name="Imamovic A."/>
            <person name="Ireland A."/>
            <person name="Larimer J."/>
            <person name="McCowan C."/>
            <person name="Murphy C."/>
            <person name="Pearson M."/>
            <person name="Poon T.W."/>
            <person name="Priest M."/>
            <person name="Roberts A."/>
            <person name="Saif S."/>
            <person name="Shea T."/>
            <person name="Sykes S."/>
            <person name="Wortman J."/>
            <person name="Nusbaum C."/>
            <person name="Birren B."/>
        </authorList>
    </citation>
    <scope>NUCLEOTIDE SEQUENCE</scope>
    <source>
        <strain evidence="1">26406</strain>
    </source>
</reference>
<organism evidence="1">
    <name type="scientific">Fusarium oxysporum f. sp. melonis 26406</name>
    <dbReference type="NCBI Taxonomy" id="1089452"/>
    <lineage>
        <taxon>Eukaryota</taxon>
        <taxon>Fungi</taxon>
        <taxon>Dikarya</taxon>
        <taxon>Ascomycota</taxon>
        <taxon>Pezizomycotina</taxon>
        <taxon>Sordariomycetes</taxon>
        <taxon>Hypocreomycetidae</taxon>
        <taxon>Hypocreales</taxon>
        <taxon>Nectriaceae</taxon>
        <taxon>Fusarium</taxon>
        <taxon>Fusarium oxysporum species complex</taxon>
    </lineage>
</organism>
<evidence type="ECO:0000313" key="1">
    <source>
        <dbReference type="EMBL" id="EXK24578.1"/>
    </source>
</evidence>
<protein>
    <submittedName>
        <fullName evidence="1">Uncharacterized protein</fullName>
    </submittedName>
</protein>
<sequence length="89" mass="9565">MVLVAIAEGWQAAAPYRDTFEALANRVIAMVFNKSRAVQTSLPPPSVAETREPDTWGHWINDMANAGVLEGVDGLLAGFIGDLTTHINS</sequence>
<gene>
    <name evidence="1" type="ORF">FOMG_18699</name>
</gene>
<dbReference type="VEuPathDB" id="FungiDB:FOMG_18699"/>
<accession>W9Z8K3</accession>
<reference evidence="1" key="1">
    <citation type="submission" date="2012-04" db="EMBL/GenBank/DDBJ databases">
        <title>The Genome Sequence of Fusarium oxysporum melonis.</title>
        <authorList>
            <consortium name="The Broad Institute Genome Sequencing Platform"/>
            <person name="Ma L.-J."/>
            <person name="Gale L.R."/>
            <person name="Schwartz D.C."/>
            <person name="Zhou S."/>
            <person name="Corby-Kistler H."/>
            <person name="Young S.K."/>
            <person name="Zeng Q."/>
            <person name="Gargeya S."/>
            <person name="Fitzgerald M."/>
            <person name="Haas B."/>
            <person name="Abouelleil A."/>
            <person name="Alvarado L."/>
            <person name="Arachchi H.M."/>
            <person name="Berlin A."/>
            <person name="Brown A."/>
            <person name="Chapman S.B."/>
            <person name="Chen Z."/>
            <person name="Dunbar C."/>
            <person name="Freedman E."/>
            <person name="Gearin G."/>
            <person name="Goldberg J."/>
            <person name="Griggs A."/>
            <person name="Gujja S."/>
            <person name="Heiman D."/>
            <person name="Howarth C."/>
            <person name="Larson L."/>
            <person name="Lui A."/>
            <person name="MacDonald P.J.P."/>
            <person name="Montmayeur A."/>
            <person name="Murphy C."/>
            <person name="Neiman D."/>
            <person name="Pearson M."/>
            <person name="Priest M."/>
            <person name="Roberts A."/>
            <person name="Saif S."/>
            <person name="Shea T."/>
            <person name="Shenoy N."/>
            <person name="Sisk P."/>
            <person name="Stolte C."/>
            <person name="Sykes S."/>
            <person name="Wortman J."/>
            <person name="Nusbaum C."/>
            <person name="Birren B."/>
        </authorList>
    </citation>
    <scope>NUCLEOTIDE SEQUENCE</scope>
    <source>
        <strain evidence="1">26406</strain>
    </source>
</reference>
<name>W9Z8K3_FUSOX</name>
<dbReference type="Proteomes" id="UP000030703">
    <property type="component" value="Unassembled WGS sequence"/>
</dbReference>